<name>A0A6F9DXH1_9ASCI</name>
<feature type="compositionally biased region" description="Polar residues" evidence="1">
    <location>
        <begin position="721"/>
        <end position="737"/>
    </location>
</feature>
<feature type="compositionally biased region" description="Low complexity" evidence="1">
    <location>
        <begin position="632"/>
        <end position="650"/>
    </location>
</feature>
<feature type="compositionally biased region" description="Polar residues" evidence="1">
    <location>
        <begin position="622"/>
        <end position="631"/>
    </location>
</feature>
<feature type="compositionally biased region" description="Basic and acidic residues" evidence="1">
    <location>
        <begin position="523"/>
        <end position="536"/>
    </location>
</feature>
<feature type="compositionally biased region" description="Basic and acidic residues" evidence="1">
    <location>
        <begin position="836"/>
        <end position="845"/>
    </location>
</feature>
<feature type="region of interest" description="Disordered" evidence="1">
    <location>
        <begin position="937"/>
        <end position="1068"/>
    </location>
</feature>
<dbReference type="InterPro" id="IPR029341">
    <property type="entry name" value="FAM21/CAPZIP"/>
</dbReference>
<feature type="compositionally biased region" description="Basic and acidic residues" evidence="1">
    <location>
        <begin position="806"/>
        <end position="823"/>
    </location>
</feature>
<feature type="compositionally biased region" description="Acidic residues" evidence="1">
    <location>
        <begin position="846"/>
        <end position="858"/>
    </location>
</feature>
<evidence type="ECO:0000259" key="2">
    <source>
        <dbReference type="Pfam" id="PF15255"/>
    </source>
</evidence>
<feature type="compositionally biased region" description="Polar residues" evidence="1">
    <location>
        <begin position="1149"/>
        <end position="1158"/>
    </location>
</feature>
<feature type="region of interest" description="Disordered" evidence="1">
    <location>
        <begin position="1"/>
        <end position="20"/>
    </location>
</feature>
<feature type="compositionally biased region" description="Polar residues" evidence="1">
    <location>
        <begin position="552"/>
        <end position="561"/>
    </location>
</feature>
<feature type="compositionally biased region" description="Acidic residues" evidence="1">
    <location>
        <begin position="513"/>
        <end position="522"/>
    </location>
</feature>
<organism evidence="3">
    <name type="scientific">Phallusia mammillata</name>
    <dbReference type="NCBI Taxonomy" id="59560"/>
    <lineage>
        <taxon>Eukaryota</taxon>
        <taxon>Metazoa</taxon>
        <taxon>Chordata</taxon>
        <taxon>Tunicata</taxon>
        <taxon>Ascidiacea</taxon>
        <taxon>Phlebobranchia</taxon>
        <taxon>Ascidiidae</taxon>
        <taxon>Phallusia</taxon>
    </lineage>
</organism>
<feature type="compositionally biased region" description="Basic and acidic residues" evidence="1">
    <location>
        <begin position="702"/>
        <end position="717"/>
    </location>
</feature>
<feature type="region of interest" description="Disordered" evidence="1">
    <location>
        <begin position="1372"/>
        <end position="1391"/>
    </location>
</feature>
<feature type="compositionally biased region" description="Polar residues" evidence="1">
    <location>
        <begin position="575"/>
        <end position="590"/>
    </location>
</feature>
<feature type="compositionally biased region" description="Basic and acidic residues" evidence="1">
    <location>
        <begin position="298"/>
        <end position="312"/>
    </location>
</feature>
<gene>
    <name evidence="3" type="primary">Washc2</name>
</gene>
<sequence length="1433" mass="155072">METNESLPNGPSSEQVNGISSNDWEHSWSFSEIRKHADHWSLAADVGLLQHLQEFAVRLTTKAQETSRQLSELTYETHLTDATIQSVTDHFLTLSDSQFIENRVYDEDDSVANKNAEKEKETKPKTKEEREAELIPKLKEAVKFGLTVLEDSYDVLDIKAGDSDIDSDDEEDSQLNPDEVLLEPTDPYVNRPLPYLIGSRSFHQEDDVGVGDLPSSDEGESVGSLSESEDEVEKPPTVSDLSSSESDDDDLSDDDGDDESVEDVPINRKKSVDSSSDYTSSDNDDMFANKESSSEPDEIPKPKSHAESEVSKKKVKAQKKKKAKPEPDMFGDEDDEDDLFASSGGMFSSRGKSLFGPLKDGGLFEGVEGSFDDESSSEEEEEVAQKVEKTPPQSKKKKNTKKPPTGGISLFGGAIRKGFFNGEEEHSSNSEVSEGDEEKEEEVPPQTSTKSKPTGGGLFDESGSDEDLFEDAKPQKKETKAATPPTKSKSSSKAKQESKPEPQKASRSGGLFDESEEEDEDLFDAKPEPKVEEPKSKRPVGGVSMFGAGGNNLLQDALNKSTNKRKESLSSLSSDTSHAKQSSRQSQNSVAKSSHSAKSLFSASDSDDGLFASSKKTPVARITNNKQPDSKSGSLFGESDSSSGDEGLFSKPKPATDKKLLLKTSREKLGSSGSLASQKSKSSVSKQSTKPTKSLFSDDDDLFKKPHEKPKQPDSIRKNKSSLFDNSSAAKKQSSKTVGKFDLSDSSDDDGLFSSKPPPLPSDDSSESSLDFGPPSRVTTGRGGLFGGSDSEEDDLFASKPKPKTSKAEEKKPPASKKTEPPKTSKMTESPKPTSKKTDAKKISIFDDDSSDNAEEDLFSTKPPKKQQVQKKQEPLEKPAEKTDGLLDSEPELIVDGPPPDDKEDVSEEEEEIAPKKKLAGAVSMFGAGGANLLAAIQKQRSASQRSNKQGSESESKSEDNTGSTQPHKDPLFGDSDSDGDITEKKVQPNVAPKPTKFEPKMTKTVAKPVKFEPKSSKKSVFDPKPTSSVNKNADQDGKEDAKSRPSLFGEAEKHTPVSKFTPSAKSSIGKLQANLSINPAALLPGAAPVIKSSVDIDAPLESATKTRSKGQAGRRPPTRRARRKIAEEASQDLPSSSPFDNDVLTTPDIVSNASSMPVSEAKTTKQNKTESGGKSNDDDFLDSLLSTNITTTSSKSSSSTKKPSSKTSAKGLPSIFDDTDDLFSSSPSTKKKPKPKDDKDIFGSHDNIDADDLFEITSKPKTKKSSKPPQLEDDLFADVLEAKPTSADLFKSESSKKKEKPKHGSFSDDLFSDDFEVEKKPTKKKAPLAQAPPDADFDDLFGDSSPKLSSKKSKKSSDKKVVDLFDDDADIFGHSVTSKPKAKKPKKKVDDLFGDEDIFSSSATTTAKKSGKNKPKPDADDPFDDPLSALMS</sequence>
<feature type="compositionally biased region" description="Acidic residues" evidence="1">
    <location>
        <begin position="329"/>
        <end position="339"/>
    </location>
</feature>
<feature type="compositionally biased region" description="Low complexity" evidence="1">
    <location>
        <begin position="670"/>
        <end position="694"/>
    </location>
</feature>
<reference evidence="3" key="1">
    <citation type="submission" date="2020-04" db="EMBL/GenBank/DDBJ databases">
        <authorList>
            <person name="Neveu A P."/>
        </authorList>
    </citation>
    <scope>NUCLEOTIDE SEQUENCE</scope>
    <source>
        <tissue evidence="3">Whole embryo</tissue>
    </source>
</reference>
<feature type="compositionally biased region" description="Acidic residues" evidence="1">
    <location>
        <begin position="370"/>
        <end position="382"/>
    </location>
</feature>
<feature type="region of interest" description="Disordered" evidence="1">
    <location>
        <begin position="162"/>
        <end position="919"/>
    </location>
</feature>
<dbReference type="EMBL" id="LR791804">
    <property type="protein sequence ID" value="CAB3267666.1"/>
    <property type="molecule type" value="mRNA"/>
</dbReference>
<feature type="compositionally biased region" description="Low complexity" evidence="1">
    <location>
        <begin position="591"/>
        <end position="604"/>
    </location>
</feature>
<dbReference type="Pfam" id="PF15255">
    <property type="entry name" value="CAP-ZIP_m"/>
    <property type="match status" value="1"/>
</dbReference>
<feature type="compositionally biased region" description="Acidic residues" evidence="1">
    <location>
        <begin position="433"/>
        <end position="443"/>
    </location>
</feature>
<feature type="compositionally biased region" description="Basic and acidic residues" evidence="1">
    <location>
        <begin position="494"/>
        <end position="504"/>
    </location>
</feature>
<feature type="compositionally biased region" description="Basic and acidic residues" evidence="1">
    <location>
        <begin position="1010"/>
        <end position="1022"/>
    </location>
</feature>
<feature type="compositionally biased region" description="Basic and acidic residues" evidence="1">
    <location>
        <begin position="871"/>
        <end position="885"/>
    </location>
</feature>
<feature type="compositionally biased region" description="Polar residues" evidence="1">
    <location>
        <begin position="939"/>
        <end position="951"/>
    </location>
</feature>
<feature type="compositionally biased region" description="Basic and acidic residues" evidence="1">
    <location>
        <begin position="470"/>
        <end position="480"/>
    </location>
</feature>
<feature type="compositionally biased region" description="Basic and acidic residues" evidence="1">
    <location>
        <begin position="1236"/>
        <end position="1249"/>
    </location>
</feature>
<feature type="compositionally biased region" description="Low complexity" evidence="1">
    <location>
        <begin position="1183"/>
        <end position="1211"/>
    </location>
</feature>
<feature type="compositionally biased region" description="Acidic residues" evidence="1">
    <location>
        <begin position="163"/>
        <end position="173"/>
    </location>
</feature>
<feature type="compositionally biased region" description="Acidic residues" evidence="1">
    <location>
        <begin position="902"/>
        <end position="912"/>
    </location>
</feature>
<feature type="region of interest" description="Disordered" evidence="1">
    <location>
        <begin position="1404"/>
        <end position="1433"/>
    </location>
</feature>
<feature type="compositionally biased region" description="Basic and acidic residues" evidence="1">
    <location>
        <begin position="654"/>
        <end position="669"/>
    </location>
</feature>
<feature type="compositionally biased region" description="Polar residues" evidence="1">
    <location>
        <begin position="1165"/>
        <end position="1175"/>
    </location>
</feature>
<feature type="compositionally biased region" description="Basic residues" evidence="1">
    <location>
        <begin position="313"/>
        <end position="323"/>
    </location>
</feature>
<evidence type="ECO:0000313" key="3">
    <source>
        <dbReference type="EMBL" id="CAB3267666.1"/>
    </source>
</evidence>
<feature type="compositionally biased region" description="Acidic residues" evidence="1">
    <location>
        <begin position="245"/>
        <end position="262"/>
    </location>
</feature>
<accession>A0A6F9DXH1</accession>
<feature type="domain" description="FAM21/CAPZIP" evidence="2">
    <location>
        <begin position="1066"/>
        <end position="1094"/>
    </location>
</feature>
<feature type="compositionally biased region" description="Basic and acidic residues" evidence="1">
    <location>
        <begin position="1034"/>
        <end position="1044"/>
    </location>
</feature>
<protein>
    <submittedName>
        <fullName evidence="3">WASH complex subunit FAM21</fullName>
    </submittedName>
</protein>
<feature type="compositionally biased region" description="Low complexity" evidence="1">
    <location>
        <begin position="481"/>
        <end position="493"/>
    </location>
</feature>
<proteinExistence type="evidence at transcript level"/>
<feature type="region of interest" description="Disordered" evidence="1">
    <location>
        <begin position="1094"/>
        <end position="1360"/>
    </location>
</feature>
<evidence type="ECO:0000256" key="1">
    <source>
        <dbReference type="SAM" id="MobiDB-lite"/>
    </source>
</evidence>